<protein>
    <submittedName>
        <fullName evidence="2">Uncharacterized protein</fullName>
    </submittedName>
</protein>
<evidence type="ECO:0000313" key="2">
    <source>
        <dbReference type="EMBL" id="MDY7220049.1"/>
    </source>
</evidence>
<gene>
    <name evidence="2" type="ORF">TOI97_10795</name>
</gene>
<dbReference type="Proteomes" id="UP001294570">
    <property type="component" value="Unassembled WGS sequence"/>
</dbReference>
<comment type="caution">
    <text evidence="2">The sequence shown here is derived from an EMBL/GenBank/DDBJ whole genome shotgun (WGS) entry which is preliminary data.</text>
</comment>
<keyword evidence="1" id="KW-0472">Membrane</keyword>
<keyword evidence="1" id="KW-0812">Transmembrane</keyword>
<accession>A0ABU5GT49</accession>
<reference evidence="2 3" key="1">
    <citation type="submission" date="2023-12" db="EMBL/GenBank/DDBJ databases">
        <title>Denitrificimonas halotolerans sp. nov.,a novel species isolated from landfill leachate.</title>
        <authorList>
            <person name="Wang S."/>
        </authorList>
    </citation>
    <scope>NUCLEOTIDE SEQUENCE [LARGE SCALE GENOMIC DNA]</scope>
    <source>
        <strain evidence="2 3">JX-1</strain>
    </source>
</reference>
<dbReference type="RefSeq" id="WP_321554135.1">
    <property type="nucleotide sequence ID" value="NZ_JAXIVU010000017.1"/>
</dbReference>
<proteinExistence type="predicted"/>
<feature type="transmembrane region" description="Helical" evidence="1">
    <location>
        <begin position="34"/>
        <end position="52"/>
    </location>
</feature>
<evidence type="ECO:0000256" key="1">
    <source>
        <dbReference type="SAM" id="Phobius"/>
    </source>
</evidence>
<keyword evidence="3" id="KW-1185">Reference proteome</keyword>
<organism evidence="2 3">
    <name type="scientific">Denitrificimonas halotolerans</name>
    <dbReference type="NCBI Taxonomy" id="3098930"/>
    <lineage>
        <taxon>Bacteria</taxon>
        <taxon>Pseudomonadati</taxon>
        <taxon>Pseudomonadota</taxon>
        <taxon>Gammaproteobacteria</taxon>
        <taxon>Pseudomonadales</taxon>
        <taxon>Pseudomonadaceae</taxon>
        <taxon>Denitrificimonas</taxon>
    </lineage>
</organism>
<dbReference type="EMBL" id="JAXIVU010000017">
    <property type="protein sequence ID" value="MDY7220049.1"/>
    <property type="molecule type" value="Genomic_DNA"/>
</dbReference>
<keyword evidence="1" id="KW-1133">Transmembrane helix</keyword>
<name>A0ABU5GT49_9GAMM</name>
<evidence type="ECO:0000313" key="3">
    <source>
        <dbReference type="Proteomes" id="UP001294570"/>
    </source>
</evidence>
<sequence length="169" mass="19749">MTWHLFAVFIIGLCLGGIAFFLRKVSRDRLPKWIIPISAGIGMFSYLAYYDYTWFEFKQSQLPPGSIVVERAHHSNFFKPWGYIVPSVTSFVVLDGQVRTTQINSETLVEYVRYEFINDYRERLETQPYVLNCSTAEQLPVLDKQQKQTIKVEQVSRDSLLFTQLCHTH</sequence>
<feature type="transmembrane region" description="Helical" evidence="1">
    <location>
        <begin position="6"/>
        <end position="22"/>
    </location>
</feature>